<evidence type="ECO:0000256" key="1">
    <source>
        <dbReference type="SAM" id="MobiDB-lite"/>
    </source>
</evidence>
<keyword evidence="3" id="KW-1185">Reference proteome</keyword>
<comment type="caution">
    <text evidence="2">The sequence shown here is derived from an EMBL/GenBank/DDBJ whole genome shotgun (WGS) entry which is preliminary data.</text>
</comment>
<feature type="region of interest" description="Disordered" evidence="1">
    <location>
        <begin position="1"/>
        <end position="20"/>
    </location>
</feature>
<accession>A0A7W6BUA6</accession>
<dbReference type="EMBL" id="JACIDO010000004">
    <property type="protein sequence ID" value="MBB3936174.1"/>
    <property type="molecule type" value="Genomic_DNA"/>
</dbReference>
<proteinExistence type="predicted"/>
<reference evidence="2 3" key="1">
    <citation type="submission" date="2020-08" db="EMBL/GenBank/DDBJ databases">
        <title>Genomic Encyclopedia of Type Strains, Phase IV (KMG-IV): sequencing the most valuable type-strain genomes for metagenomic binning, comparative biology and taxonomic classification.</title>
        <authorList>
            <person name="Goeker M."/>
        </authorList>
    </citation>
    <scope>NUCLEOTIDE SEQUENCE [LARGE SCALE GENOMIC DNA]</scope>
    <source>
        <strain evidence="2 3">DSM 25024</strain>
    </source>
</reference>
<name>A0A7W6BUA6_9HYPH</name>
<dbReference type="Proteomes" id="UP000531216">
    <property type="component" value="Unassembled WGS sequence"/>
</dbReference>
<gene>
    <name evidence="2" type="ORF">GGR05_002324</name>
</gene>
<dbReference type="RefSeq" id="WP_090963230.1">
    <property type="nucleotide sequence ID" value="NZ_FOOA01000008.1"/>
</dbReference>
<evidence type="ECO:0000313" key="3">
    <source>
        <dbReference type="Proteomes" id="UP000531216"/>
    </source>
</evidence>
<dbReference type="AlphaFoldDB" id="A0A7W6BUA6"/>
<organism evidence="2 3">
    <name type="scientific">Aureimonas phyllosphaerae</name>
    <dbReference type="NCBI Taxonomy" id="1166078"/>
    <lineage>
        <taxon>Bacteria</taxon>
        <taxon>Pseudomonadati</taxon>
        <taxon>Pseudomonadota</taxon>
        <taxon>Alphaproteobacteria</taxon>
        <taxon>Hyphomicrobiales</taxon>
        <taxon>Aurantimonadaceae</taxon>
        <taxon>Aureimonas</taxon>
    </lineage>
</organism>
<dbReference type="OrthoDB" id="7907130at2"/>
<evidence type="ECO:0000313" key="2">
    <source>
        <dbReference type="EMBL" id="MBB3936174.1"/>
    </source>
</evidence>
<protein>
    <submittedName>
        <fullName evidence="2">Uncharacterized protein</fullName>
    </submittedName>
</protein>
<sequence>MPDSPSLFVGAVEPEARDREPRHGTRLFAVLAESWSEAEGLIREAVGRADAAIVQREDAPSRLYAQRLPLRPHAAVEFSLERRG</sequence>